<protein>
    <recommendedName>
        <fullName evidence="11">Nucleoporin Nup58</fullName>
    </recommendedName>
</protein>
<feature type="compositionally biased region" description="Gly residues" evidence="8">
    <location>
        <begin position="280"/>
        <end position="291"/>
    </location>
</feature>
<evidence type="ECO:0000313" key="10">
    <source>
        <dbReference type="Proteomes" id="UP001314205"/>
    </source>
</evidence>
<dbReference type="GO" id="GO:0005643">
    <property type="term" value="C:nuclear pore"/>
    <property type="evidence" value="ECO:0007669"/>
    <property type="project" value="UniProtKB-SubCell"/>
</dbReference>
<accession>A0AAV1L5F0</accession>
<keyword evidence="4" id="KW-0653">Protein transport</keyword>
<evidence type="ECO:0000256" key="5">
    <source>
        <dbReference type="ARBA" id="ARBA00023010"/>
    </source>
</evidence>
<keyword evidence="6" id="KW-0906">Nuclear pore complex</keyword>
<evidence type="ECO:0000256" key="7">
    <source>
        <dbReference type="ARBA" id="ARBA00023242"/>
    </source>
</evidence>
<evidence type="ECO:0000256" key="1">
    <source>
        <dbReference type="ARBA" id="ARBA00004567"/>
    </source>
</evidence>
<organism evidence="9 10">
    <name type="scientific">Parnassius mnemosyne</name>
    <name type="common">clouded apollo</name>
    <dbReference type="NCBI Taxonomy" id="213953"/>
    <lineage>
        <taxon>Eukaryota</taxon>
        <taxon>Metazoa</taxon>
        <taxon>Ecdysozoa</taxon>
        <taxon>Arthropoda</taxon>
        <taxon>Hexapoda</taxon>
        <taxon>Insecta</taxon>
        <taxon>Pterygota</taxon>
        <taxon>Neoptera</taxon>
        <taxon>Endopterygota</taxon>
        <taxon>Lepidoptera</taxon>
        <taxon>Glossata</taxon>
        <taxon>Ditrysia</taxon>
        <taxon>Papilionoidea</taxon>
        <taxon>Papilionidae</taxon>
        <taxon>Parnassiinae</taxon>
        <taxon>Parnassini</taxon>
        <taxon>Parnassius</taxon>
        <taxon>Driopa</taxon>
    </lineage>
</organism>
<evidence type="ECO:0000256" key="6">
    <source>
        <dbReference type="ARBA" id="ARBA00023132"/>
    </source>
</evidence>
<feature type="region of interest" description="Disordered" evidence="8">
    <location>
        <begin position="562"/>
        <end position="610"/>
    </location>
</feature>
<evidence type="ECO:0000256" key="2">
    <source>
        <dbReference type="ARBA" id="ARBA00022448"/>
    </source>
</evidence>
<gene>
    <name evidence="9" type="ORF">PARMNEM_LOCUS9766</name>
</gene>
<keyword evidence="5" id="KW-0811">Translocation</keyword>
<dbReference type="AlphaFoldDB" id="A0AAV1L5F0"/>
<dbReference type="Proteomes" id="UP001314205">
    <property type="component" value="Unassembled WGS sequence"/>
</dbReference>
<feature type="region of interest" description="Disordered" evidence="8">
    <location>
        <begin position="28"/>
        <end position="47"/>
    </location>
</feature>
<dbReference type="GO" id="GO:0008139">
    <property type="term" value="F:nuclear localization sequence binding"/>
    <property type="evidence" value="ECO:0007669"/>
    <property type="project" value="InterPro"/>
</dbReference>
<proteinExistence type="predicted"/>
<sequence length="610" mass="61411">MSFSFGTPSSAPANTSLTGGFNFGANKPATPGFGLPATSQPSTGLFNNTSAAPAFGTGTGFGLSSTPAFGTTSTAPAFGSATTPAFGATTTPAFGASSTAPTFGSTTTPAFGSTSSAPAFGATSAAPSFGATTTPAFGAPSTTPAFGGASTTGFGASTSAPAFGSTTTPAFGTSGTPAFGATTTPSFGTSGLGTGSLNFGAATTTTASSGLNFGAPATTKTGLGGLGGFGFGTTTAAQSSFGLLGGTSTATTTTSLFGLSSGTTNVSGTQPSTSATPSLGLGGVAPTGTGTGSSTTGDGKTEPPKQTKLPNEISTLVDSFKEFVKKQKSLSSEVMRVSIKPLHKVGREAEATLRAALALRGETNKARAQSRRLRAAAADALAAAEAAARDPPGAELEGSAPPKYIKELIAELEQQLITFRRQMDVADKQMQASPKLLTEQELTLGIRRMHESLVALAGRLQAVHTQVEAQKEQYLNLRKYILKDPTNVFDRPSPSASLDQILHDAEGTRKKTKSSSLADISFGGAGSAVLSDPKVALSNIQQLAGPPPFTYLGSTLSPFHTADVSGSNWQPQPQSNYNTSLNLSNFGSTSQTESSSAFQLQKPPGKRGKQ</sequence>
<dbReference type="GO" id="GO:0017056">
    <property type="term" value="F:structural constituent of nuclear pore"/>
    <property type="evidence" value="ECO:0007669"/>
    <property type="project" value="InterPro"/>
</dbReference>
<dbReference type="Pfam" id="PF15967">
    <property type="entry name" value="Nucleoporin_FG2"/>
    <property type="match status" value="1"/>
</dbReference>
<feature type="region of interest" description="Disordered" evidence="8">
    <location>
        <begin position="263"/>
        <end position="308"/>
    </location>
</feature>
<evidence type="ECO:0000256" key="8">
    <source>
        <dbReference type="SAM" id="MobiDB-lite"/>
    </source>
</evidence>
<feature type="region of interest" description="Disordered" evidence="8">
    <location>
        <begin position="1"/>
        <end position="22"/>
    </location>
</feature>
<dbReference type="GO" id="GO:0015031">
    <property type="term" value="P:protein transport"/>
    <property type="evidence" value="ECO:0007669"/>
    <property type="project" value="UniProtKB-KW"/>
</dbReference>
<feature type="compositionally biased region" description="Polar residues" evidence="8">
    <location>
        <begin position="37"/>
        <end position="47"/>
    </location>
</feature>
<feature type="compositionally biased region" description="Polar residues" evidence="8">
    <location>
        <begin position="1"/>
        <end position="19"/>
    </location>
</feature>
<dbReference type="EMBL" id="CAVLGL010000083">
    <property type="protein sequence ID" value="CAK1589237.1"/>
    <property type="molecule type" value="Genomic_DNA"/>
</dbReference>
<comment type="subcellular location">
    <subcellularLocation>
        <location evidence="1">Nucleus</location>
        <location evidence="1">Nuclear pore complex</location>
    </subcellularLocation>
</comment>
<comment type="caution">
    <text evidence="9">The sequence shown here is derived from an EMBL/GenBank/DDBJ whole genome shotgun (WGS) entry which is preliminary data.</text>
</comment>
<dbReference type="PANTHER" id="PTHR13437">
    <property type="entry name" value="NUCLEOPORIN P58/P45 NUCLEOPORIN-LIKE PROTEIN 1"/>
    <property type="match status" value="1"/>
</dbReference>
<feature type="compositionally biased region" description="Polar residues" evidence="8">
    <location>
        <begin position="265"/>
        <end position="277"/>
    </location>
</feature>
<name>A0AAV1L5F0_9NEOP</name>
<evidence type="ECO:0008006" key="11">
    <source>
        <dbReference type="Google" id="ProtNLM"/>
    </source>
</evidence>
<keyword evidence="3" id="KW-0509">mRNA transport</keyword>
<keyword evidence="10" id="KW-1185">Reference proteome</keyword>
<keyword evidence="2" id="KW-0813">Transport</keyword>
<dbReference type="InterPro" id="IPR024882">
    <property type="entry name" value="NUP58/p45/49"/>
</dbReference>
<keyword evidence="7" id="KW-0539">Nucleus</keyword>
<evidence type="ECO:0000256" key="3">
    <source>
        <dbReference type="ARBA" id="ARBA00022816"/>
    </source>
</evidence>
<dbReference type="PANTHER" id="PTHR13437:SF2">
    <property type="entry name" value="NUCLEOPORIN P58_P45"/>
    <property type="match status" value="1"/>
</dbReference>
<evidence type="ECO:0000256" key="4">
    <source>
        <dbReference type="ARBA" id="ARBA00022927"/>
    </source>
</evidence>
<reference evidence="9 10" key="1">
    <citation type="submission" date="2023-11" db="EMBL/GenBank/DDBJ databases">
        <authorList>
            <person name="Hedman E."/>
            <person name="Englund M."/>
            <person name="Stromberg M."/>
            <person name="Nyberg Akerstrom W."/>
            <person name="Nylinder S."/>
            <person name="Jareborg N."/>
            <person name="Kallberg Y."/>
            <person name="Kronander E."/>
        </authorList>
    </citation>
    <scope>NUCLEOTIDE SEQUENCE [LARGE SCALE GENOMIC DNA]</scope>
</reference>
<dbReference type="Gene3D" id="6.10.140.1350">
    <property type="match status" value="1"/>
</dbReference>
<feature type="compositionally biased region" description="Polar residues" evidence="8">
    <location>
        <begin position="562"/>
        <end position="599"/>
    </location>
</feature>
<dbReference type="GO" id="GO:0051028">
    <property type="term" value="P:mRNA transport"/>
    <property type="evidence" value="ECO:0007669"/>
    <property type="project" value="UniProtKB-KW"/>
</dbReference>
<evidence type="ECO:0000313" key="9">
    <source>
        <dbReference type="EMBL" id="CAK1589237.1"/>
    </source>
</evidence>